<organism evidence="1 2">
    <name type="scientific">Paraburkholderia unamae</name>
    <dbReference type="NCBI Taxonomy" id="219649"/>
    <lineage>
        <taxon>Bacteria</taxon>
        <taxon>Pseudomonadati</taxon>
        <taxon>Pseudomonadota</taxon>
        <taxon>Betaproteobacteria</taxon>
        <taxon>Burkholderiales</taxon>
        <taxon>Burkholderiaceae</taxon>
        <taxon>Paraburkholderia</taxon>
    </lineage>
</organism>
<dbReference type="RefSeq" id="WP_112170757.1">
    <property type="nucleotide sequence ID" value="NZ_CAJZAT010000187.1"/>
</dbReference>
<keyword evidence="2" id="KW-1185">Reference proteome</keyword>
<dbReference type="EMBL" id="QEOB01000013">
    <property type="protein sequence ID" value="PVX79021.1"/>
    <property type="molecule type" value="Genomic_DNA"/>
</dbReference>
<comment type="caution">
    <text evidence="1">The sequence shown here is derived from an EMBL/GenBank/DDBJ whole genome shotgun (WGS) entry which is preliminary data.</text>
</comment>
<proteinExistence type="predicted"/>
<name>A0ABX5KH58_9BURK</name>
<reference evidence="1 2" key="1">
    <citation type="submission" date="2018-05" db="EMBL/GenBank/DDBJ databases">
        <title>Genomic Encyclopedia of Type Strains, Phase IV (KMG-V): Genome sequencing to study the core and pangenomes of soil and plant-associated prokaryotes.</title>
        <authorList>
            <person name="Whitman W."/>
        </authorList>
    </citation>
    <scope>NUCLEOTIDE SEQUENCE [LARGE SCALE GENOMIC DNA]</scope>
    <source>
        <strain evidence="1 2">SCZa-39</strain>
    </source>
</reference>
<dbReference type="Pfam" id="PF11672">
    <property type="entry name" value="DUF3268"/>
    <property type="match status" value="1"/>
</dbReference>
<evidence type="ECO:0000313" key="2">
    <source>
        <dbReference type="Proteomes" id="UP000245712"/>
    </source>
</evidence>
<protein>
    <submittedName>
        <fullName evidence="1">Uncharacterized protein DUF3268</fullName>
    </submittedName>
</protein>
<dbReference type="InterPro" id="IPR021686">
    <property type="entry name" value="DUF3268"/>
</dbReference>
<evidence type="ECO:0000313" key="1">
    <source>
        <dbReference type="EMBL" id="PVX79021.1"/>
    </source>
</evidence>
<sequence length="153" mass="16981">MRVGRPVKALPQPLCDYCGAKAVLARFTDEAYPYRDDHGPLWVCTPCEAWIGVPARSTRHVPLGRLANAALRDAKSRLHDALEPLVAAKMRRDKVNAFEARGKAIRWLAGELGYDLPNPSIHLLTLEQCEAAIRHIEAFMAARRGEGEARQGD</sequence>
<gene>
    <name evidence="1" type="ORF">C7402_113294</name>
</gene>
<dbReference type="Proteomes" id="UP000245712">
    <property type="component" value="Unassembled WGS sequence"/>
</dbReference>
<accession>A0ABX5KH58</accession>